<sequence length="54" mass="5968">MSTLAGYAARLHNYLQSRQMGHALSWAESTSGPSHQAMWTVVCKSGHSQSIRIH</sequence>
<name>A0A165U349_9AGAM</name>
<dbReference type="OrthoDB" id="3246846at2759"/>
<evidence type="ECO:0000313" key="1">
    <source>
        <dbReference type="EMBL" id="KZT27574.1"/>
    </source>
</evidence>
<dbReference type="EMBL" id="KV425561">
    <property type="protein sequence ID" value="KZT27574.1"/>
    <property type="molecule type" value="Genomic_DNA"/>
</dbReference>
<accession>A0A165U349</accession>
<dbReference type="AlphaFoldDB" id="A0A165U349"/>
<proteinExistence type="predicted"/>
<gene>
    <name evidence="1" type="ORF">NEOLEDRAFT_1130570</name>
</gene>
<reference evidence="1 2" key="1">
    <citation type="journal article" date="2016" name="Mol. Biol. Evol.">
        <title>Comparative Genomics of Early-Diverging Mushroom-Forming Fungi Provides Insights into the Origins of Lignocellulose Decay Capabilities.</title>
        <authorList>
            <person name="Nagy L.G."/>
            <person name="Riley R."/>
            <person name="Tritt A."/>
            <person name="Adam C."/>
            <person name="Daum C."/>
            <person name="Floudas D."/>
            <person name="Sun H."/>
            <person name="Yadav J.S."/>
            <person name="Pangilinan J."/>
            <person name="Larsson K.H."/>
            <person name="Matsuura K."/>
            <person name="Barry K."/>
            <person name="Labutti K."/>
            <person name="Kuo R."/>
            <person name="Ohm R.A."/>
            <person name="Bhattacharya S.S."/>
            <person name="Shirouzu T."/>
            <person name="Yoshinaga Y."/>
            <person name="Martin F.M."/>
            <person name="Grigoriev I.V."/>
            <person name="Hibbett D.S."/>
        </authorList>
    </citation>
    <scope>NUCLEOTIDE SEQUENCE [LARGE SCALE GENOMIC DNA]</scope>
    <source>
        <strain evidence="1 2">HHB14362 ss-1</strain>
    </source>
</reference>
<dbReference type="InParanoid" id="A0A165U349"/>
<keyword evidence="2" id="KW-1185">Reference proteome</keyword>
<protein>
    <submittedName>
        <fullName evidence="1">Uncharacterized protein</fullName>
    </submittedName>
</protein>
<evidence type="ECO:0000313" key="2">
    <source>
        <dbReference type="Proteomes" id="UP000076761"/>
    </source>
</evidence>
<organism evidence="1 2">
    <name type="scientific">Neolentinus lepideus HHB14362 ss-1</name>
    <dbReference type="NCBI Taxonomy" id="1314782"/>
    <lineage>
        <taxon>Eukaryota</taxon>
        <taxon>Fungi</taxon>
        <taxon>Dikarya</taxon>
        <taxon>Basidiomycota</taxon>
        <taxon>Agaricomycotina</taxon>
        <taxon>Agaricomycetes</taxon>
        <taxon>Gloeophyllales</taxon>
        <taxon>Gloeophyllaceae</taxon>
        <taxon>Neolentinus</taxon>
    </lineage>
</organism>
<dbReference type="Proteomes" id="UP000076761">
    <property type="component" value="Unassembled WGS sequence"/>
</dbReference>